<name>A0A3G4ZNJ4_9VIRU</name>
<sequence length="157" mass="17663">MVSKVGGAAIVFFLLFIVTIFGFLLPSSKYFLTEREQITASLSDNNSTCSVEAIGIRYHDNYDLQYRHSNSNRSWIQSISTNYINPTDLCIGSNITCWSNDFENGQVVVMKIYKHNVPSIIALSGSLVACILALITLIVLLYSFFKGETVRNDYNRL</sequence>
<dbReference type="EMBL" id="MK071985">
    <property type="protein sequence ID" value="AYV76470.1"/>
    <property type="molecule type" value="Genomic_DNA"/>
</dbReference>
<reference evidence="2" key="1">
    <citation type="submission" date="2018-10" db="EMBL/GenBank/DDBJ databases">
        <title>Hidden diversity of soil giant viruses.</title>
        <authorList>
            <person name="Schulz F."/>
            <person name="Alteio L."/>
            <person name="Goudeau D."/>
            <person name="Ryan E.M."/>
            <person name="Malmstrom R.R."/>
            <person name="Blanchard J."/>
            <person name="Woyke T."/>
        </authorList>
    </citation>
    <scope>NUCLEOTIDE SEQUENCE</scope>
    <source>
        <strain evidence="2">TEV1</strain>
    </source>
</reference>
<evidence type="ECO:0000313" key="2">
    <source>
        <dbReference type="EMBL" id="AYV76470.1"/>
    </source>
</evidence>
<feature type="transmembrane region" description="Helical" evidence="1">
    <location>
        <begin position="120"/>
        <end position="145"/>
    </location>
</feature>
<keyword evidence="1" id="KW-0472">Membrane</keyword>
<organism evidence="2">
    <name type="scientific">Terrestrivirus sp</name>
    <dbReference type="NCBI Taxonomy" id="2487775"/>
    <lineage>
        <taxon>Viruses</taxon>
        <taxon>Varidnaviria</taxon>
        <taxon>Bamfordvirae</taxon>
        <taxon>Nucleocytoviricota</taxon>
        <taxon>Megaviricetes</taxon>
        <taxon>Imitervirales</taxon>
        <taxon>Mimiviridae</taxon>
        <taxon>Klosneuvirinae</taxon>
    </lineage>
</organism>
<feature type="transmembrane region" description="Helical" evidence="1">
    <location>
        <begin position="6"/>
        <end position="25"/>
    </location>
</feature>
<protein>
    <submittedName>
        <fullName evidence="2">Uncharacterized protein</fullName>
    </submittedName>
</protein>
<gene>
    <name evidence="2" type="ORF">Terrestrivirus7_23</name>
</gene>
<proteinExistence type="predicted"/>
<keyword evidence="1" id="KW-0812">Transmembrane</keyword>
<accession>A0A3G4ZNJ4</accession>
<keyword evidence="1" id="KW-1133">Transmembrane helix</keyword>
<evidence type="ECO:0000256" key="1">
    <source>
        <dbReference type="SAM" id="Phobius"/>
    </source>
</evidence>